<reference evidence="2 3" key="1">
    <citation type="journal article" date="2020" name="ISME J.">
        <title>Comparative genomics reveals insights into cyanobacterial evolution and habitat adaptation.</title>
        <authorList>
            <person name="Chen M.Y."/>
            <person name="Teng W.K."/>
            <person name="Zhao L."/>
            <person name="Hu C.X."/>
            <person name="Zhou Y.K."/>
            <person name="Han B.P."/>
            <person name="Song L.R."/>
            <person name="Shu W.S."/>
        </authorList>
    </citation>
    <scope>NUCLEOTIDE SEQUENCE [LARGE SCALE GENOMIC DNA]</scope>
    <source>
        <strain evidence="2 3">FACHB-248</strain>
    </source>
</reference>
<dbReference type="InterPro" id="IPR003439">
    <property type="entry name" value="ABC_transporter-like_ATP-bd"/>
</dbReference>
<dbReference type="PANTHER" id="PTHR43119:SF1">
    <property type="entry name" value="ABC TRANSPORTER DOMAIN-CONTAINING PROTEIN"/>
    <property type="match status" value="1"/>
</dbReference>
<keyword evidence="2" id="KW-0067">ATP-binding</keyword>
<comment type="caution">
    <text evidence="2">The sequence shown here is derived from an EMBL/GenBank/DDBJ whole genome shotgun (WGS) entry which is preliminary data.</text>
</comment>
<keyword evidence="2" id="KW-0547">Nucleotide-binding</keyword>
<organism evidence="2 3">
    <name type="scientific">Scytonema hofmannii FACHB-248</name>
    <dbReference type="NCBI Taxonomy" id="1842502"/>
    <lineage>
        <taxon>Bacteria</taxon>
        <taxon>Bacillati</taxon>
        <taxon>Cyanobacteriota</taxon>
        <taxon>Cyanophyceae</taxon>
        <taxon>Nostocales</taxon>
        <taxon>Scytonemataceae</taxon>
        <taxon>Scytonema</taxon>
    </lineage>
</organism>
<accession>A0ABR8GLH6</accession>
<dbReference type="SUPFAM" id="SSF52540">
    <property type="entry name" value="P-loop containing nucleoside triphosphate hydrolases"/>
    <property type="match status" value="1"/>
</dbReference>
<name>A0ABR8GLH6_9CYAN</name>
<evidence type="ECO:0000313" key="3">
    <source>
        <dbReference type="Proteomes" id="UP000660380"/>
    </source>
</evidence>
<dbReference type="Proteomes" id="UP000660380">
    <property type="component" value="Unassembled WGS sequence"/>
</dbReference>
<dbReference type="EMBL" id="JACJTA010000008">
    <property type="protein sequence ID" value="MBD2604034.1"/>
    <property type="molecule type" value="Genomic_DNA"/>
</dbReference>
<sequence length="98" mass="11341">MVGPSGAGKSLLLRSLAGLDPIQEGQIVFKDQVLEKWFMPRYRAKVIYLHQRPALLEGTVESNLQYVYKLSVHRAQVYDRKRILDYLELLRDGRRATP</sequence>
<dbReference type="InterPro" id="IPR027417">
    <property type="entry name" value="P-loop_NTPase"/>
</dbReference>
<dbReference type="GO" id="GO:0005524">
    <property type="term" value="F:ATP binding"/>
    <property type="evidence" value="ECO:0007669"/>
    <property type="project" value="UniProtKB-KW"/>
</dbReference>
<evidence type="ECO:0000259" key="1">
    <source>
        <dbReference type="Pfam" id="PF00005"/>
    </source>
</evidence>
<dbReference type="Pfam" id="PF00005">
    <property type="entry name" value="ABC_tran"/>
    <property type="match status" value="1"/>
</dbReference>
<gene>
    <name evidence="2" type="ORF">H6G81_05700</name>
</gene>
<dbReference type="Gene3D" id="3.40.50.300">
    <property type="entry name" value="P-loop containing nucleotide triphosphate hydrolases"/>
    <property type="match status" value="1"/>
</dbReference>
<dbReference type="PANTHER" id="PTHR43119">
    <property type="entry name" value="ABC TRANSPORT PROTEIN ATP-BINDING COMPONENT-RELATED"/>
    <property type="match status" value="1"/>
</dbReference>
<proteinExistence type="predicted"/>
<evidence type="ECO:0000313" key="2">
    <source>
        <dbReference type="EMBL" id="MBD2604034.1"/>
    </source>
</evidence>
<feature type="domain" description="ABC transporter" evidence="1">
    <location>
        <begin position="1"/>
        <end position="88"/>
    </location>
</feature>
<keyword evidence="3" id="KW-1185">Reference proteome</keyword>
<protein>
    <submittedName>
        <fullName evidence="2">ATP-binding cassette domain-containing protein</fullName>
    </submittedName>
</protein>